<reference evidence="12" key="1">
    <citation type="submission" date="2025-08" db="UniProtKB">
        <authorList>
            <consortium name="RefSeq"/>
        </authorList>
    </citation>
    <scope>IDENTIFICATION</scope>
</reference>
<dbReference type="GO" id="GO:0000781">
    <property type="term" value="C:chromosome, telomeric region"/>
    <property type="evidence" value="ECO:0007669"/>
    <property type="project" value="TreeGrafter"/>
</dbReference>
<comment type="subcellular location">
    <subcellularLocation>
        <location evidence="1">Nucleus</location>
    </subcellularLocation>
</comment>
<evidence type="ECO:0000256" key="1">
    <source>
        <dbReference type="ARBA" id="ARBA00004123"/>
    </source>
</evidence>
<evidence type="ECO:0000259" key="10">
    <source>
        <dbReference type="Pfam" id="PF08784"/>
    </source>
</evidence>
<dbReference type="InterPro" id="IPR036390">
    <property type="entry name" value="WH_DNA-bd_sf"/>
</dbReference>
<dbReference type="Gene3D" id="2.40.50.140">
    <property type="entry name" value="Nucleic acid-binding proteins"/>
    <property type="match status" value="1"/>
</dbReference>
<organism evidence="11 12">
    <name type="scientific">Elaeis guineensis var. tenera</name>
    <name type="common">Oil palm</name>
    <dbReference type="NCBI Taxonomy" id="51953"/>
    <lineage>
        <taxon>Eukaryota</taxon>
        <taxon>Viridiplantae</taxon>
        <taxon>Streptophyta</taxon>
        <taxon>Embryophyta</taxon>
        <taxon>Tracheophyta</taxon>
        <taxon>Spermatophyta</taxon>
        <taxon>Magnoliopsida</taxon>
        <taxon>Liliopsida</taxon>
        <taxon>Arecaceae</taxon>
        <taxon>Arecoideae</taxon>
        <taxon>Cocoseae</taxon>
        <taxon>Elaeidinae</taxon>
        <taxon>Elaeis</taxon>
    </lineage>
</organism>
<evidence type="ECO:0000256" key="9">
    <source>
        <dbReference type="ARBA" id="ARBA00056440"/>
    </source>
</evidence>
<feature type="domain" description="Replication protein A C-terminal" evidence="10">
    <location>
        <begin position="202"/>
        <end position="279"/>
    </location>
</feature>
<dbReference type="GO" id="GO:0006260">
    <property type="term" value="P:DNA replication"/>
    <property type="evidence" value="ECO:0007669"/>
    <property type="project" value="UniProtKB-KW"/>
</dbReference>
<comment type="function">
    <text evidence="9">Component of the replication protein A complex (RPA) required for DNA recombination, repair and replication. The activity of RPA is mediated by single-stranded DNA binding and protein interactions.</text>
</comment>
<dbReference type="InterPro" id="IPR040260">
    <property type="entry name" value="RFA2-like"/>
</dbReference>
<dbReference type="FunFam" id="1.10.10.10:FF:000168">
    <property type="entry name" value="Replication protein A 32 kDa subunit"/>
    <property type="match status" value="1"/>
</dbReference>
<evidence type="ECO:0000256" key="8">
    <source>
        <dbReference type="ARBA" id="ARBA00023242"/>
    </source>
</evidence>
<name>A0A6I9RNG2_ELAGV</name>
<evidence type="ECO:0000256" key="3">
    <source>
        <dbReference type="ARBA" id="ARBA00022705"/>
    </source>
</evidence>
<dbReference type="InterPro" id="IPR036388">
    <property type="entry name" value="WH-like_DNA-bd_sf"/>
</dbReference>
<dbReference type="PANTHER" id="PTHR13989">
    <property type="entry name" value="REPLICATION PROTEIN A-RELATED"/>
    <property type="match status" value="1"/>
</dbReference>
<keyword evidence="7" id="KW-0234">DNA repair</keyword>
<dbReference type="InterPro" id="IPR014892">
    <property type="entry name" value="RPA_C"/>
</dbReference>
<dbReference type="PANTHER" id="PTHR13989:SF16">
    <property type="entry name" value="REPLICATION PROTEIN A2"/>
    <property type="match status" value="1"/>
</dbReference>
<dbReference type="CDD" id="cd04478">
    <property type="entry name" value="RPA2_DBD_D"/>
    <property type="match status" value="1"/>
</dbReference>
<evidence type="ECO:0000256" key="4">
    <source>
        <dbReference type="ARBA" id="ARBA00022763"/>
    </source>
</evidence>
<protein>
    <submittedName>
        <fullName evidence="12">Replication protein A 32 kDa subunit B isoform X1</fullName>
    </submittedName>
</protein>
<dbReference type="PIRSF" id="PIRSF036949">
    <property type="entry name" value="RPA32"/>
    <property type="match status" value="1"/>
</dbReference>
<dbReference type="GO" id="GO:0003697">
    <property type="term" value="F:single-stranded DNA binding"/>
    <property type="evidence" value="ECO:0007669"/>
    <property type="project" value="TreeGrafter"/>
</dbReference>
<dbReference type="SUPFAM" id="SSF50249">
    <property type="entry name" value="Nucleic acid-binding proteins"/>
    <property type="match status" value="1"/>
</dbReference>
<dbReference type="RefSeq" id="XP_073098818.1">
    <property type="nucleotide sequence ID" value="XM_073242717.1"/>
</dbReference>
<keyword evidence="6" id="KW-0233">DNA recombination</keyword>
<evidence type="ECO:0000256" key="6">
    <source>
        <dbReference type="ARBA" id="ARBA00023172"/>
    </source>
</evidence>
<dbReference type="GeneID" id="105050800"/>
<evidence type="ECO:0000313" key="12">
    <source>
        <dbReference type="RefSeq" id="XP_010929258.1"/>
    </source>
</evidence>
<dbReference type="InterPro" id="IPR012340">
    <property type="entry name" value="NA-bd_OB-fold"/>
</dbReference>
<keyword evidence="5" id="KW-0238">DNA-binding</keyword>
<dbReference type="RefSeq" id="XP_073098820.1">
    <property type="nucleotide sequence ID" value="XM_073242719.1"/>
</dbReference>
<dbReference type="KEGG" id="egu:105050800"/>
<evidence type="ECO:0000256" key="5">
    <source>
        <dbReference type="ARBA" id="ARBA00023125"/>
    </source>
</evidence>
<keyword evidence="11" id="KW-1185">Reference proteome</keyword>
<dbReference type="Proteomes" id="UP000504607">
    <property type="component" value="Chromosome 8"/>
</dbReference>
<dbReference type="Gene3D" id="1.10.10.10">
    <property type="entry name" value="Winged helix-like DNA-binding domain superfamily/Winged helix DNA-binding domain"/>
    <property type="match status" value="1"/>
</dbReference>
<dbReference type="FunFam" id="2.40.50.140:FF:000184">
    <property type="entry name" value="replication protein A 32 kDa subunit A-like"/>
    <property type="match status" value="1"/>
</dbReference>
<dbReference type="GO" id="GO:0000724">
    <property type="term" value="P:double-strand break repair via homologous recombination"/>
    <property type="evidence" value="ECO:0007669"/>
    <property type="project" value="TreeGrafter"/>
</dbReference>
<proteinExistence type="inferred from homology"/>
<keyword evidence="4" id="KW-0227">DNA damage</keyword>
<dbReference type="FunCoup" id="A0A6I9RNG2">
    <property type="interactions" value="2886"/>
</dbReference>
<dbReference type="InterPro" id="IPR014646">
    <property type="entry name" value="Rfa2/RPA32"/>
</dbReference>
<dbReference type="InParanoid" id="A0A6I9RNG2"/>
<keyword evidence="8" id="KW-0539">Nucleus</keyword>
<dbReference type="RefSeq" id="XP_010929258.1">
    <property type="nucleotide sequence ID" value="XM_010930956.3"/>
</dbReference>
<evidence type="ECO:0000256" key="2">
    <source>
        <dbReference type="ARBA" id="ARBA00007815"/>
    </source>
</evidence>
<dbReference type="Pfam" id="PF08784">
    <property type="entry name" value="RPA_C"/>
    <property type="match status" value="1"/>
</dbReference>
<dbReference type="OrthoDB" id="25571at2759"/>
<dbReference type="GO" id="GO:0035861">
    <property type="term" value="C:site of double-strand break"/>
    <property type="evidence" value="ECO:0007669"/>
    <property type="project" value="TreeGrafter"/>
</dbReference>
<dbReference type="GO" id="GO:0005662">
    <property type="term" value="C:DNA replication factor A complex"/>
    <property type="evidence" value="ECO:0007669"/>
    <property type="project" value="TreeGrafter"/>
</dbReference>
<keyword evidence="3" id="KW-0235">DNA replication</keyword>
<accession>A0A6I9RNG2</accession>
<evidence type="ECO:0000313" key="11">
    <source>
        <dbReference type="Proteomes" id="UP000504607"/>
    </source>
</evidence>
<gene>
    <name evidence="12" type="primary">LOC105050800</name>
</gene>
<sequence length="288" mass="31722">MLHSQFDGTSSLFAGVSIMPSQATQATDPSSYYPAKNRGAQGAFPLTVKQIAEAYYASDDKSILTVNGSEVPSVRLLGLVMNKAESDADVSFTLDDGTGRIDINRWINEFTDANELAAIQNGMYVRVNARMKGFQGKRHAFSVRPVTDFNDIVLHFIECIYVHVENTRLKALACREIQRGVPAWMQPNPITRTPFSNRVKGCDAPLTNQSSAFSSMNRSGNDVYNLVLGVFQEPAILSGREQGLHVDEVIAILGLPTHDVMDAVNYHVDLGHIYSTIDEYHFKSACNG</sequence>
<dbReference type="AlphaFoldDB" id="A0A6I9RNG2"/>
<evidence type="ECO:0000256" key="7">
    <source>
        <dbReference type="ARBA" id="ARBA00023204"/>
    </source>
</evidence>
<dbReference type="GO" id="GO:0006289">
    <property type="term" value="P:nucleotide-excision repair"/>
    <property type="evidence" value="ECO:0007669"/>
    <property type="project" value="TreeGrafter"/>
</dbReference>
<dbReference type="RefSeq" id="XP_073098819.1">
    <property type="nucleotide sequence ID" value="XM_073242718.1"/>
</dbReference>
<comment type="similarity">
    <text evidence="2">Belongs to the replication factor A protein 2 family.</text>
</comment>
<dbReference type="SUPFAM" id="SSF46785">
    <property type="entry name" value="Winged helix' DNA-binding domain"/>
    <property type="match status" value="1"/>
</dbReference>